<reference evidence="4 5" key="1">
    <citation type="submission" date="2019-07" db="EMBL/GenBank/DDBJ databases">
        <title>De Novo Assembly of kiwifruit Actinidia rufa.</title>
        <authorList>
            <person name="Sugita-Konishi S."/>
            <person name="Sato K."/>
            <person name="Mori E."/>
            <person name="Abe Y."/>
            <person name="Kisaki G."/>
            <person name="Hamano K."/>
            <person name="Suezawa K."/>
            <person name="Otani M."/>
            <person name="Fukuda T."/>
            <person name="Manabe T."/>
            <person name="Gomi K."/>
            <person name="Tabuchi M."/>
            <person name="Akimitsu K."/>
            <person name="Kataoka I."/>
        </authorList>
    </citation>
    <scope>NUCLEOTIDE SEQUENCE [LARGE SCALE GENOMIC DNA]</scope>
    <source>
        <strain evidence="5">cv. Fuchu</strain>
    </source>
</reference>
<keyword evidence="5" id="KW-1185">Reference proteome</keyword>
<feature type="domain" description="Xylanase inhibitor C-terminal" evidence="2">
    <location>
        <begin position="99"/>
        <end position="182"/>
    </location>
</feature>
<dbReference type="InterPro" id="IPR032799">
    <property type="entry name" value="TAXi_C"/>
</dbReference>
<evidence type="ECO:0000259" key="2">
    <source>
        <dbReference type="Pfam" id="PF14541"/>
    </source>
</evidence>
<dbReference type="OrthoDB" id="2747330at2759"/>
<dbReference type="PANTHER" id="PTHR13683:SF685">
    <property type="entry name" value="EUKARYOTIC ASPARTYL PROTEASE FAMILY PROTEIN"/>
    <property type="match status" value="1"/>
</dbReference>
<dbReference type="InterPro" id="IPR021109">
    <property type="entry name" value="Peptidase_aspartic_dom_sf"/>
</dbReference>
<evidence type="ECO:0000313" key="4">
    <source>
        <dbReference type="EMBL" id="GFY92869.1"/>
    </source>
</evidence>
<feature type="domain" description="Xylanase inhibitor N-terminal" evidence="3">
    <location>
        <begin position="23"/>
        <end position="81"/>
    </location>
</feature>
<dbReference type="AlphaFoldDB" id="A0A7J0F3Q3"/>
<accession>A0A7J0F3Q3</accession>
<organism evidence="4 5">
    <name type="scientific">Actinidia rufa</name>
    <dbReference type="NCBI Taxonomy" id="165716"/>
    <lineage>
        <taxon>Eukaryota</taxon>
        <taxon>Viridiplantae</taxon>
        <taxon>Streptophyta</taxon>
        <taxon>Embryophyta</taxon>
        <taxon>Tracheophyta</taxon>
        <taxon>Spermatophyta</taxon>
        <taxon>Magnoliopsida</taxon>
        <taxon>eudicotyledons</taxon>
        <taxon>Gunneridae</taxon>
        <taxon>Pentapetalae</taxon>
        <taxon>asterids</taxon>
        <taxon>Ericales</taxon>
        <taxon>Actinidiaceae</taxon>
        <taxon>Actinidia</taxon>
    </lineage>
</organism>
<keyword evidence="4" id="KW-0378">Hydrolase</keyword>
<evidence type="ECO:0000259" key="3">
    <source>
        <dbReference type="Pfam" id="PF14543"/>
    </source>
</evidence>
<evidence type="ECO:0000256" key="1">
    <source>
        <dbReference type="ARBA" id="ARBA00007447"/>
    </source>
</evidence>
<keyword evidence="4" id="KW-0645">Protease</keyword>
<dbReference type="GO" id="GO:0006508">
    <property type="term" value="P:proteolysis"/>
    <property type="evidence" value="ECO:0007669"/>
    <property type="project" value="UniProtKB-KW"/>
</dbReference>
<dbReference type="PANTHER" id="PTHR13683">
    <property type="entry name" value="ASPARTYL PROTEASES"/>
    <property type="match status" value="1"/>
</dbReference>
<dbReference type="InterPro" id="IPR001461">
    <property type="entry name" value="Aspartic_peptidase_A1"/>
</dbReference>
<sequence>MSRFYRIACDFFAGSAVLWVIWCGARQSGDLGSSDEALDGILGFGKSNSSMISQLASTGKVKRMFAHCLDGVNGGGIFAIGHVVEPKVNTTPLVPNQPHYNINMTAVEVGLDFLNLTTNVFEFGNKKGTIIDSGTTLAYLPEVIYVPLVKKILSWQSDLKLRTLEEQYTCFQYSDRQTRDWEVVELMGLHETPYGWDGGRFNEVE</sequence>
<comment type="similarity">
    <text evidence="1">Belongs to the peptidase A1 family.</text>
</comment>
<dbReference type="GO" id="GO:0004190">
    <property type="term" value="F:aspartic-type endopeptidase activity"/>
    <property type="evidence" value="ECO:0007669"/>
    <property type="project" value="InterPro"/>
</dbReference>
<dbReference type="InterPro" id="IPR032861">
    <property type="entry name" value="TAXi_N"/>
</dbReference>
<evidence type="ECO:0000313" key="5">
    <source>
        <dbReference type="Proteomes" id="UP000585474"/>
    </source>
</evidence>
<dbReference type="SUPFAM" id="SSF50630">
    <property type="entry name" value="Acid proteases"/>
    <property type="match status" value="1"/>
</dbReference>
<gene>
    <name evidence="4" type="ORF">Acr_08g0012650</name>
</gene>
<dbReference type="Gene3D" id="2.40.70.10">
    <property type="entry name" value="Acid Proteases"/>
    <property type="match status" value="2"/>
</dbReference>
<dbReference type="EMBL" id="BJWL01000008">
    <property type="protein sequence ID" value="GFY92869.1"/>
    <property type="molecule type" value="Genomic_DNA"/>
</dbReference>
<proteinExistence type="inferred from homology"/>
<comment type="caution">
    <text evidence="4">The sequence shown here is derived from an EMBL/GenBank/DDBJ whole genome shotgun (WGS) entry which is preliminary data.</text>
</comment>
<dbReference type="Pfam" id="PF14543">
    <property type="entry name" value="TAXi_N"/>
    <property type="match status" value="1"/>
</dbReference>
<protein>
    <submittedName>
        <fullName evidence="4">Eukaryotic aspartyl protease family protein</fullName>
    </submittedName>
</protein>
<dbReference type="Proteomes" id="UP000585474">
    <property type="component" value="Unassembled WGS sequence"/>
</dbReference>
<name>A0A7J0F3Q3_9ERIC</name>
<dbReference type="Pfam" id="PF14541">
    <property type="entry name" value="TAXi_C"/>
    <property type="match status" value="1"/>
</dbReference>